<evidence type="ECO:0000256" key="2">
    <source>
        <dbReference type="ARBA" id="ARBA00005042"/>
    </source>
</evidence>
<dbReference type="InterPro" id="IPR050324">
    <property type="entry name" value="CDP-alcohol_PTase-I"/>
</dbReference>
<evidence type="ECO:0000256" key="1">
    <source>
        <dbReference type="ARBA" id="ARBA00004141"/>
    </source>
</evidence>
<reference evidence="18" key="1">
    <citation type="journal article" date="2014" name="Int. J. Syst. Evol. Microbiol.">
        <title>Complete genome sequence of Corynebacterium casei LMG S-19264T (=DSM 44701T), isolated from a smear-ripened cheese.</title>
        <authorList>
            <consortium name="US DOE Joint Genome Institute (JGI-PGF)"/>
            <person name="Walter F."/>
            <person name="Albersmeier A."/>
            <person name="Kalinowski J."/>
            <person name="Ruckert C."/>
        </authorList>
    </citation>
    <scope>NUCLEOTIDE SEQUENCE</scope>
    <source>
        <strain evidence="18">CCM 7897</strain>
    </source>
</reference>
<dbReference type="GO" id="GO:0046474">
    <property type="term" value="P:glycerophospholipid biosynthetic process"/>
    <property type="evidence" value="ECO:0007669"/>
    <property type="project" value="TreeGrafter"/>
</dbReference>
<keyword evidence="14" id="KW-1208">Phospholipid metabolism</keyword>
<proteinExistence type="inferred from homology"/>
<dbReference type="Pfam" id="PF01066">
    <property type="entry name" value="CDP-OH_P_transf"/>
    <property type="match status" value="1"/>
</dbReference>
<dbReference type="InterPro" id="IPR043130">
    <property type="entry name" value="CDP-OH_PTrfase_TM_dom"/>
</dbReference>
<dbReference type="InterPro" id="IPR004570">
    <property type="entry name" value="Phosphatidylglycerol_P_synth"/>
</dbReference>
<evidence type="ECO:0000256" key="3">
    <source>
        <dbReference type="ARBA" id="ARBA00005189"/>
    </source>
</evidence>
<keyword evidence="9 17" id="KW-0812">Transmembrane</keyword>
<evidence type="ECO:0000313" key="18">
    <source>
        <dbReference type="EMBL" id="GGF45789.1"/>
    </source>
</evidence>
<keyword evidence="13" id="KW-0594">Phospholipid biosynthesis</keyword>
<comment type="pathway">
    <text evidence="3">Lipid metabolism.</text>
</comment>
<keyword evidence="11" id="KW-0443">Lipid metabolism</keyword>
<evidence type="ECO:0000256" key="8">
    <source>
        <dbReference type="ARBA" id="ARBA00022679"/>
    </source>
</evidence>
<evidence type="ECO:0000313" key="19">
    <source>
        <dbReference type="Proteomes" id="UP000606044"/>
    </source>
</evidence>
<keyword evidence="12 17" id="KW-0472">Membrane</keyword>
<gene>
    <name evidence="18" type="ORF">GCM10007301_01600</name>
</gene>
<evidence type="ECO:0000256" key="10">
    <source>
        <dbReference type="ARBA" id="ARBA00022989"/>
    </source>
</evidence>
<evidence type="ECO:0000256" key="11">
    <source>
        <dbReference type="ARBA" id="ARBA00023098"/>
    </source>
</evidence>
<feature type="transmembrane region" description="Helical" evidence="17">
    <location>
        <begin position="12"/>
        <end position="34"/>
    </location>
</feature>
<evidence type="ECO:0000256" key="6">
    <source>
        <dbReference type="ARBA" id="ARBA00014944"/>
    </source>
</evidence>
<dbReference type="EMBL" id="BMCT01000001">
    <property type="protein sequence ID" value="GGF45789.1"/>
    <property type="molecule type" value="Genomic_DNA"/>
</dbReference>
<comment type="subcellular location">
    <subcellularLocation>
        <location evidence="1">Membrane</location>
        <topology evidence="1">Multi-pass membrane protein</topology>
    </subcellularLocation>
</comment>
<comment type="pathway">
    <text evidence="2">Phospholipid metabolism; phosphatidylglycerol biosynthesis; phosphatidylglycerol from CDP-diacylglycerol: step 1/2.</text>
</comment>
<reference evidence="18" key="2">
    <citation type="submission" date="2020-09" db="EMBL/GenBank/DDBJ databases">
        <authorList>
            <person name="Sun Q."/>
            <person name="Sedlacek I."/>
        </authorList>
    </citation>
    <scope>NUCLEOTIDE SEQUENCE</scope>
    <source>
        <strain evidence="18">CCM 7897</strain>
    </source>
</reference>
<dbReference type="PANTHER" id="PTHR14269:SF62">
    <property type="entry name" value="CDP-DIACYLGLYCEROL--GLYCEROL-3-PHOSPHATE 3-PHOSPHATIDYLTRANSFERASE 1, CHLOROPLASTIC"/>
    <property type="match status" value="1"/>
</dbReference>
<keyword evidence="8 16" id="KW-0808">Transferase</keyword>
<evidence type="ECO:0000256" key="9">
    <source>
        <dbReference type="ARBA" id="ARBA00022692"/>
    </source>
</evidence>
<dbReference type="GO" id="GO:0008444">
    <property type="term" value="F:CDP-diacylglycerol-glycerol-3-phosphate 3-phosphatidyltransferase activity"/>
    <property type="evidence" value="ECO:0007669"/>
    <property type="project" value="UniProtKB-EC"/>
</dbReference>
<dbReference type="PROSITE" id="PS00379">
    <property type="entry name" value="CDP_ALCOHOL_P_TRANSF"/>
    <property type="match status" value="1"/>
</dbReference>
<dbReference type="PIRSF" id="PIRSF000847">
    <property type="entry name" value="Phos_ph_gly_syn"/>
    <property type="match status" value="1"/>
</dbReference>
<dbReference type="FunFam" id="1.20.120.1760:FF:000033">
    <property type="entry name" value="CDP-alcohol phosphatidyltransferase"/>
    <property type="match status" value="1"/>
</dbReference>
<comment type="similarity">
    <text evidence="4 16">Belongs to the CDP-alcohol phosphatidyltransferase class-I family.</text>
</comment>
<keyword evidence="7" id="KW-0444">Lipid biosynthesis</keyword>
<comment type="caution">
    <text evidence="18">The sequence shown here is derived from an EMBL/GenBank/DDBJ whole genome shotgun (WGS) entry which is preliminary data.</text>
</comment>
<evidence type="ECO:0000256" key="7">
    <source>
        <dbReference type="ARBA" id="ARBA00022516"/>
    </source>
</evidence>
<evidence type="ECO:0000256" key="16">
    <source>
        <dbReference type="RuleBase" id="RU003750"/>
    </source>
</evidence>
<dbReference type="AlphaFoldDB" id="A0A917BHF8"/>
<dbReference type="InterPro" id="IPR048254">
    <property type="entry name" value="CDP_ALCOHOL_P_TRANSF_CS"/>
</dbReference>
<feature type="transmembrane region" description="Helical" evidence="17">
    <location>
        <begin position="70"/>
        <end position="91"/>
    </location>
</feature>
<dbReference type="PANTHER" id="PTHR14269">
    <property type="entry name" value="CDP-DIACYLGLYCEROL--GLYCEROL-3-PHOSPHATE 3-PHOSPHATIDYLTRANSFERASE-RELATED"/>
    <property type="match status" value="1"/>
</dbReference>
<evidence type="ECO:0000256" key="14">
    <source>
        <dbReference type="ARBA" id="ARBA00023264"/>
    </source>
</evidence>
<dbReference type="EC" id="2.7.8.5" evidence="5"/>
<protein>
    <recommendedName>
        <fullName evidence="6">CDP-diacylglycerol--glycerol-3-phosphate 3-phosphatidyltransferase</fullName>
        <ecNumber evidence="5">2.7.8.5</ecNumber>
    </recommendedName>
</protein>
<dbReference type="Proteomes" id="UP000606044">
    <property type="component" value="Unassembled WGS sequence"/>
</dbReference>
<name>A0A917BHF8_9HYPH</name>
<evidence type="ECO:0000256" key="4">
    <source>
        <dbReference type="ARBA" id="ARBA00010441"/>
    </source>
</evidence>
<evidence type="ECO:0000256" key="13">
    <source>
        <dbReference type="ARBA" id="ARBA00023209"/>
    </source>
</evidence>
<feature type="transmembrane region" description="Helical" evidence="17">
    <location>
        <begin position="159"/>
        <end position="180"/>
    </location>
</feature>
<accession>A0A917BHF8</accession>
<evidence type="ECO:0000256" key="5">
    <source>
        <dbReference type="ARBA" id="ARBA00013170"/>
    </source>
</evidence>
<dbReference type="Gene3D" id="1.20.120.1760">
    <property type="match status" value="1"/>
</dbReference>
<organism evidence="18 19">
    <name type="scientific">Azorhizobium oxalatiphilum</name>
    <dbReference type="NCBI Taxonomy" id="980631"/>
    <lineage>
        <taxon>Bacteria</taxon>
        <taxon>Pseudomonadati</taxon>
        <taxon>Pseudomonadota</taxon>
        <taxon>Alphaproteobacteria</taxon>
        <taxon>Hyphomicrobiales</taxon>
        <taxon>Xanthobacteraceae</taxon>
        <taxon>Azorhizobium</taxon>
    </lineage>
</organism>
<sequence length="187" mass="19940">MHGRQRPEVPVVNLPNIITLGRLIAVPVVIWAISAGEPKLAFALFLLAGVSDAVDGFIARRFNLRTELGAYLDALADKALLVSIYVALAVSGDIPRWVAIAVVSRDVMIVGAIVLSTLMARPIAIQPLVISKVNTAAQIAFAALVLARESFAFEWEQPYALGLVAVGVLTGLSAAAYLAAWTRHMAR</sequence>
<comment type="catalytic activity">
    <reaction evidence="15">
        <text>a CDP-1,2-diacyl-sn-glycerol + sn-glycerol 3-phosphate = a 1,2-diacyl-sn-glycero-3-phospho-(1'-sn-glycero-3'-phosphate) + CMP + H(+)</text>
        <dbReference type="Rhea" id="RHEA:12593"/>
        <dbReference type="ChEBI" id="CHEBI:15378"/>
        <dbReference type="ChEBI" id="CHEBI:57597"/>
        <dbReference type="ChEBI" id="CHEBI:58332"/>
        <dbReference type="ChEBI" id="CHEBI:60110"/>
        <dbReference type="ChEBI" id="CHEBI:60377"/>
        <dbReference type="EC" id="2.7.8.5"/>
    </reaction>
</comment>
<dbReference type="InterPro" id="IPR000462">
    <property type="entry name" value="CDP-OH_P_trans"/>
</dbReference>
<keyword evidence="10 17" id="KW-1133">Transmembrane helix</keyword>
<evidence type="ECO:0000256" key="12">
    <source>
        <dbReference type="ARBA" id="ARBA00023136"/>
    </source>
</evidence>
<keyword evidence="19" id="KW-1185">Reference proteome</keyword>
<evidence type="ECO:0000256" key="17">
    <source>
        <dbReference type="SAM" id="Phobius"/>
    </source>
</evidence>
<evidence type="ECO:0000256" key="15">
    <source>
        <dbReference type="ARBA" id="ARBA00048586"/>
    </source>
</evidence>
<dbReference type="GO" id="GO:0016020">
    <property type="term" value="C:membrane"/>
    <property type="evidence" value="ECO:0007669"/>
    <property type="project" value="UniProtKB-SubCell"/>
</dbReference>